<keyword evidence="7 8" id="KW-0093">Biotin biosynthesis</keyword>
<evidence type="ECO:0000256" key="8">
    <source>
        <dbReference type="HAMAP-Rule" id="MF_00835"/>
    </source>
</evidence>
<dbReference type="PANTHER" id="PTHR13090:SF1">
    <property type="entry name" value="ARGININE-HYDROXYLASE NDUFAF5, MITOCHONDRIAL"/>
    <property type="match status" value="1"/>
</dbReference>
<evidence type="ECO:0000256" key="2">
    <source>
        <dbReference type="ARBA" id="ARBA00004746"/>
    </source>
</evidence>
<evidence type="ECO:0000256" key="1">
    <source>
        <dbReference type="ARBA" id="ARBA00000852"/>
    </source>
</evidence>
<proteinExistence type="inferred from homology"/>
<sequence>MKRSFAAAAGSYDGLAALQRKVGLELLERFPLADRSGVWLDVGCGTGFLTNQLAIRTMGEPLIALDIALPMLHACRRNYPNLIARHLCADAENLPFASASIDSIYSNLALQWAQDLPKTLKGFGRVLKGNGQLVFATFGPATLHELKAAWAAVDDFVHVNHFHAADDIRRFLWGAGFESIDVDSSLYRSYYPSVQALMRELKGIGAHNVNHGRNPKPTTKGRLAQMMSEYRRLMTGADIVASYEIIFVQAGLS</sequence>
<keyword evidence="11" id="KW-1185">Reference proteome</keyword>
<dbReference type="InterPro" id="IPR011814">
    <property type="entry name" value="BioC"/>
</dbReference>
<dbReference type="GO" id="GO:0102130">
    <property type="term" value="F:malonyl-CoA methyltransferase activity"/>
    <property type="evidence" value="ECO:0007669"/>
    <property type="project" value="UniProtKB-EC"/>
</dbReference>
<evidence type="ECO:0000313" key="10">
    <source>
        <dbReference type="EMBL" id="WAR46141.1"/>
    </source>
</evidence>
<dbReference type="RefSeq" id="WP_255187046.1">
    <property type="nucleotide sequence ID" value="NZ_CP113517.1"/>
</dbReference>
<comment type="similarity">
    <text evidence="8">Belongs to the methyltransferase superfamily.</text>
</comment>
<organism evidence="10 11">
    <name type="scientific">Methylomonas rapida</name>
    <dbReference type="NCBI Taxonomy" id="2963939"/>
    <lineage>
        <taxon>Bacteria</taxon>
        <taxon>Pseudomonadati</taxon>
        <taxon>Pseudomonadota</taxon>
        <taxon>Gammaproteobacteria</taxon>
        <taxon>Methylococcales</taxon>
        <taxon>Methylococcaceae</taxon>
        <taxon>Methylomonas</taxon>
    </lineage>
</organism>
<name>A0ABY7GNR8_9GAMM</name>
<reference evidence="10" key="1">
    <citation type="submission" date="2022-11" db="EMBL/GenBank/DDBJ databases">
        <title>Methylomonas rapida sp. nov., Carotenoid-Producing Obligate Methanotrophs with High Growth Characteristics and Biotechnological Potential.</title>
        <authorList>
            <person name="Tikhonova E.N."/>
            <person name="Suleimanov R.Z."/>
            <person name="Miroshnikov K."/>
            <person name="Oshkin I.Y."/>
            <person name="Belova S.E."/>
            <person name="Danilova O.V."/>
            <person name="Ashikhmin A."/>
            <person name="Konopkin A."/>
            <person name="But S.Y."/>
            <person name="Khmelenina V.N."/>
            <person name="Kuznetsov N."/>
            <person name="Pimenov N.V."/>
            <person name="Dedysh S.N."/>
        </authorList>
    </citation>
    <scope>NUCLEOTIDE SEQUENCE</scope>
    <source>
        <strain evidence="10">MP1</strain>
    </source>
</reference>
<evidence type="ECO:0000256" key="7">
    <source>
        <dbReference type="ARBA" id="ARBA00022756"/>
    </source>
</evidence>
<dbReference type="Gene3D" id="3.40.50.150">
    <property type="entry name" value="Vaccinia Virus protein VP39"/>
    <property type="match status" value="1"/>
</dbReference>
<comment type="pathway">
    <text evidence="2 8">Cofactor biosynthesis; biotin biosynthesis.</text>
</comment>
<evidence type="ECO:0000256" key="5">
    <source>
        <dbReference type="ARBA" id="ARBA00022679"/>
    </source>
</evidence>
<dbReference type="InterPro" id="IPR013216">
    <property type="entry name" value="Methyltransf_11"/>
</dbReference>
<dbReference type="InterPro" id="IPR050602">
    <property type="entry name" value="Malonyl-ACP_OMT"/>
</dbReference>
<keyword evidence="4 8" id="KW-0489">Methyltransferase</keyword>
<keyword evidence="5 8" id="KW-0808">Transferase</keyword>
<comment type="function">
    <text evidence="8">Converts the free carboxyl group of a malonyl-thioester to its methyl ester by transfer of a methyl group from S-adenosyl-L-methionine (SAM). It allows to synthesize pimeloyl-ACP via the fatty acid synthetic pathway.</text>
</comment>
<protein>
    <recommendedName>
        <fullName evidence="3 8">Malonyl-[acyl-carrier protein] O-methyltransferase</fullName>
        <shortName evidence="8">Malonyl-ACP O-methyltransferase</shortName>
        <ecNumber evidence="3 8">2.1.1.197</ecNumber>
    </recommendedName>
    <alternativeName>
        <fullName evidence="8">Biotin synthesis protein BioC</fullName>
    </alternativeName>
</protein>
<dbReference type="SUPFAM" id="SSF53335">
    <property type="entry name" value="S-adenosyl-L-methionine-dependent methyltransferases"/>
    <property type="match status" value="1"/>
</dbReference>
<dbReference type="EMBL" id="CP113517">
    <property type="protein sequence ID" value="WAR46141.1"/>
    <property type="molecule type" value="Genomic_DNA"/>
</dbReference>
<evidence type="ECO:0000259" key="9">
    <source>
        <dbReference type="Pfam" id="PF08241"/>
    </source>
</evidence>
<evidence type="ECO:0000256" key="6">
    <source>
        <dbReference type="ARBA" id="ARBA00022691"/>
    </source>
</evidence>
<dbReference type="PANTHER" id="PTHR13090">
    <property type="entry name" value="ARGININE-HYDROXYLASE NDUFAF5, MITOCHONDRIAL"/>
    <property type="match status" value="1"/>
</dbReference>
<evidence type="ECO:0000256" key="4">
    <source>
        <dbReference type="ARBA" id="ARBA00022603"/>
    </source>
</evidence>
<evidence type="ECO:0000313" key="11">
    <source>
        <dbReference type="Proteomes" id="UP001162780"/>
    </source>
</evidence>
<dbReference type="HAMAP" id="MF_00835">
    <property type="entry name" value="BioC"/>
    <property type="match status" value="1"/>
</dbReference>
<dbReference type="CDD" id="cd02440">
    <property type="entry name" value="AdoMet_MTases"/>
    <property type="match status" value="1"/>
</dbReference>
<dbReference type="InterPro" id="IPR029063">
    <property type="entry name" value="SAM-dependent_MTases_sf"/>
</dbReference>
<dbReference type="EC" id="2.1.1.197" evidence="3 8"/>
<feature type="domain" description="Methyltransferase type 11" evidence="9">
    <location>
        <begin position="40"/>
        <end position="135"/>
    </location>
</feature>
<dbReference type="Pfam" id="PF08241">
    <property type="entry name" value="Methyltransf_11"/>
    <property type="match status" value="1"/>
</dbReference>
<dbReference type="Proteomes" id="UP001162780">
    <property type="component" value="Chromosome"/>
</dbReference>
<evidence type="ECO:0000256" key="3">
    <source>
        <dbReference type="ARBA" id="ARBA00012327"/>
    </source>
</evidence>
<keyword evidence="6 8" id="KW-0949">S-adenosyl-L-methionine</keyword>
<gene>
    <name evidence="8 10" type="primary">bioC</name>
    <name evidence="10" type="ORF">NM686_006390</name>
</gene>
<dbReference type="NCBIfam" id="TIGR02072">
    <property type="entry name" value="BioC"/>
    <property type="match status" value="1"/>
</dbReference>
<accession>A0ABY7GNR8</accession>
<comment type="catalytic activity">
    <reaction evidence="1 8">
        <text>malonyl-[ACP] + S-adenosyl-L-methionine = malonyl-[ACP] methyl ester + S-adenosyl-L-homocysteine</text>
        <dbReference type="Rhea" id="RHEA:17105"/>
        <dbReference type="Rhea" id="RHEA-COMP:9623"/>
        <dbReference type="Rhea" id="RHEA-COMP:9954"/>
        <dbReference type="ChEBI" id="CHEBI:57856"/>
        <dbReference type="ChEBI" id="CHEBI:59789"/>
        <dbReference type="ChEBI" id="CHEBI:78449"/>
        <dbReference type="ChEBI" id="CHEBI:78845"/>
        <dbReference type="EC" id="2.1.1.197"/>
    </reaction>
</comment>
<dbReference type="GO" id="GO:0032259">
    <property type="term" value="P:methylation"/>
    <property type="evidence" value="ECO:0007669"/>
    <property type="project" value="UniProtKB-KW"/>
</dbReference>